<feature type="compositionally biased region" description="Basic and acidic residues" evidence="2">
    <location>
        <begin position="144"/>
        <end position="168"/>
    </location>
</feature>
<feature type="compositionally biased region" description="Basic and acidic residues" evidence="2">
    <location>
        <begin position="176"/>
        <end position="211"/>
    </location>
</feature>
<evidence type="ECO:0000313" key="4">
    <source>
        <dbReference type="Proteomes" id="UP000437862"/>
    </source>
</evidence>
<gene>
    <name evidence="3" type="ORF">GO485_07880</name>
</gene>
<proteinExistence type="predicted"/>
<dbReference type="RefSeq" id="WP_145875843.1">
    <property type="nucleotide sequence ID" value="NZ_CP046904.1"/>
</dbReference>
<evidence type="ECO:0000256" key="1">
    <source>
        <dbReference type="SAM" id="Coils"/>
    </source>
</evidence>
<feature type="region of interest" description="Disordered" evidence="2">
    <location>
        <begin position="103"/>
        <end position="231"/>
    </location>
</feature>
<evidence type="ECO:0000313" key="3">
    <source>
        <dbReference type="EMBL" id="QGZ38972.1"/>
    </source>
</evidence>
<organism evidence="3 4">
    <name type="scientific">Pseudoduganella flava</name>
    <dbReference type="NCBI Taxonomy" id="871742"/>
    <lineage>
        <taxon>Bacteria</taxon>
        <taxon>Pseudomonadati</taxon>
        <taxon>Pseudomonadota</taxon>
        <taxon>Betaproteobacteria</taxon>
        <taxon>Burkholderiales</taxon>
        <taxon>Oxalobacteraceae</taxon>
        <taxon>Telluria group</taxon>
        <taxon>Pseudoduganella</taxon>
    </lineage>
</organism>
<keyword evidence="4" id="KW-1185">Reference proteome</keyword>
<feature type="compositionally biased region" description="Basic and acidic residues" evidence="2">
    <location>
        <begin position="103"/>
        <end position="115"/>
    </location>
</feature>
<sequence>MAVGALICGLAGAAAAQELPARVPNPAITTVEQADAKLADVKRERDAAEADYAAAEQVCYAKFFVNNCLDKAKETRRARLAELRKLEIDANYFKRKNSVEVRDRELEERAQRDAAEQASRAAKPPAQRVNPDDKPRPVPLVKTPAERQAEYAERQKQRQAADAKKASERAQNVADYQRKQAESAERQQRVADKKAEREARRLKREADEAAKKAAAAARAKEKAEGKPRTVD</sequence>
<evidence type="ECO:0000256" key="2">
    <source>
        <dbReference type="SAM" id="MobiDB-lite"/>
    </source>
</evidence>
<name>A0ABX6FUB2_9BURK</name>
<feature type="coiled-coil region" evidence="1">
    <location>
        <begin position="31"/>
        <end position="89"/>
    </location>
</feature>
<feature type="compositionally biased region" description="Basic and acidic residues" evidence="2">
    <location>
        <begin position="218"/>
        <end position="231"/>
    </location>
</feature>
<reference evidence="3 4" key="1">
    <citation type="submission" date="2019-12" db="EMBL/GenBank/DDBJ databases">
        <title>Draft Genome Sequences of Six Type Strains of the Genus Massilia.</title>
        <authorList>
            <person name="Miess H."/>
            <person name="Frediansyah A."/>
            <person name="Goeker M."/>
            <person name="Gross H."/>
        </authorList>
    </citation>
    <scope>NUCLEOTIDE SEQUENCE [LARGE SCALE GENOMIC DNA]</scope>
    <source>
        <strain evidence="3 4">DSM 26639</strain>
    </source>
</reference>
<dbReference type="Proteomes" id="UP000437862">
    <property type="component" value="Chromosome"/>
</dbReference>
<accession>A0ABX6FUB2</accession>
<keyword evidence="1" id="KW-0175">Coiled coil</keyword>
<dbReference type="EMBL" id="CP046904">
    <property type="protein sequence ID" value="QGZ38972.1"/>
    <property type="molecule type" value="Genomic_DNA"/>
</dbReference>
<protein>
    <submittedName>
        <fullName evidence="3">Uncharacterized protein</fullName>
    </submittedName>
</protein>